<sequence length="508" mass="54052">MTREHKPDAHHEARPRLPGRAVGPPDLRTTDNGPANGAATLATVDVGALGVEDVAALQRHLGNEALQRVLDGARSPVLDVVGRGGGSPLAPDVREDMESRLGADFSDVRVHTGGTAASSAATVGAHAYTVGRDVVFGAGKFDTTSTAGRTMLAHELTHVVQQRSGPVSGTPTGDGVSISDPGDRFEREAEATAARVMRVPVRMADTVLSGGRISGRAIQRTVAFTAQDDSHRLAKLGNEPWEEDARAWHSSEETYTFRNFADLEERAKRVAILKKAPEGEAWAKVDPDMRRTIQGNVPALSVLVETGLLRHGKLLAMSSGGENRGTLPPEMVEAIKFTPAKDGEFDFSLSLVHKVEAPSNARGSGRFEGAYSGKYEGRVGPAGMVATNNKHGEGPGKKIRLNDLLFAAYRAMFSEAAPKELRREAVVSNDGVVVLGYARSWYGRSARAEVGPFSTEAQHRDLFYAMLGSANGAAALHLVLQQGALLAIKAITGATIDVSESLFVFHFA</sequence>
<accession>A0A6M5UDV7</accession>
<organism evidence="3 4">
    <name type="scientific">Cellulosimicrobium protaetiae</name>
    <dbReference type="NCBI Taxonomy" id="2587808"/>
    <lineage>
        <taxon>Bacteria</taxon>
        <taxon>Bacillati</taxon>
        <taxon>Actinomycetota</taxon>
        <taxon>Actinomycetes</taxon>
        <taxon>Micrococcales</taxon>
        <taxon>Promicromonosporaceae</taxon>
        <taxon>Cellulosimicrobium</taxon>
    </lineage>
</organism>
<dbReference type="InterPro" id="IPR025295">
    <property type="entry name" value="eCIS_core_dom"/>
</dbReference>
<feature type="compositionally biased region" description="Basic and acidic residues" evidence="1">
    <location>
        <begin position="1"/>
        <end position="15"/>
    </location>
</feature>
<feature type="domain" description="eCIS core" evidence="2">
    <location>
        <begin position="88"/>
        <end position="165"/>
    </location>
</feature>
<dbReference type="EMBL" id="CP052757">
    <property type="protein sequence ID" value="QJW34879.1"/>
    <property type="molecule type" value="Genomic_DNA"/>
</dbReference>
<evidence type="ECO:0000259" key="2">
    <source>
        <dbReference type="Pfam" id="PF13699"/>
    </source>
</evidence>
<dbReference type="KEGG" id="cprt:FIC82_000355"/>
<dbReference type="Proteomes" id="UP000451354">
    <property type="component" value="Chromosome"/>
</dbReference>
<protein>
    <submittedName>
        <fullName evidence="3">DUF4157 domain-containing protein</fullName>
    </submittedName>
</protein>
<proteinExistence type="predicted"/>
<feature type="region of interest" description="Disordered" evidence="1">
    <location>
        <begin position="162"/>
        <end position="182"/>
    </location>
</feature>
<gene>
    <name evidence="3" type="ORF">FIC82_000355</name>
</gene>
<reference evidence="4" key="1">
    <citation type="journal article" date="2022" name="Int. J. Syst. Evol. Microbiol.">
        <title>Cellulosimicrobium protaetiae sp. nov., isolated from the gut of the larva of Protaetia brevitarsis seulensis.</title>
        <authorList>
            <person name="Le Han H."/>
            <person name="Nguyen T.T.H."/>
            <person name="Li Z."/>
            <person name="Shin N.R."/>
            <person name="Kim S.G."/>
        </authorList>
    </citation>
    <scope>NUCLEOTIDE SEQUENCE [LARGE SCALE GENOMIC DNA]</scope>
    <source>
        <strain evidence="4">BI34</strain>
    </source>
</reference>
<feature type="compositionally biased region" description="Polar residues" evidence="1">
    <location>
        <begin position="162"/>
        <end position="171"/>
    </location>
</feature>
<evidence type="ECO:0000313" key="3">
    <source>
        <dbReference type="EMBL" id="QJW34879.1"/>
    </source>
</evidence>
<name>A0A6M5UDV7_9MICO</name>
<dbReference type="Pfam" id="PF13699">
    <property type="entry name" value="eCIS_core"/>
    <property type="match status" value="1"/>
</dbReference>
<evidence type="ECO:0000313" key="4">
    <source>
        <dbReference type="Proteomes" id="UP000451354"/>
    </source>
</evidence>
<dbReference type="AlphaFoldDB" id="A0A6M5UDV7"/>
<evidence type="ECO:0000256" key="1">
    <source>
        <dbReference type="SAM" id="MobiDB-lite"/>
    </source>
</evidence>
<dbReference type="OrthoDB" id="9153660at2"/>
<feature type="region of interest" description="Disordered" evidence="1">
    <location>
        <begin position="1"/>
        <end position="36"/>
    </location>
</feature>
<keyword evidence="4" id="KW-1185">Reference proteome</keyword>